<dbReference type="PANTHER" id="PTHR36928">
    <property type="entry name" value="PHOSPHATASE YCDX-RELATED"/>
    <property type="match status" value="1"/>
</dbReference>
<proteinExistence type="predicted"/>
<dbReference type="PANTHER" id="PTHR36928:SF1">
    <property type="entry name" value="PHOSPHATASE YCDX-RELATED"/>
    <property type="match status" value="1"/>
</dbReference>
<dbReference type="InterPro" id="IPR022311">
    <property type="entry name" value="PolX-like"/>
</dbReference>
<dbReference type="InterPro" id="IPR027421">
    <property type="entry name" value="DNA_pol_lamdba_lyase_dom_sf"/>
</dbReference>
<dbReference type="InterPro" id="IPR002054">
    <property type="entry name" value="DNA-dir_DNA_pol_X"/>
</dbReference>
<dbReference type="Proteomes" id="UP001501411">
    <property type="component" value="Unassembled WGS sequence"/>
</dbReference>
<organism evidence="2 3">
    <name type="scientific">Olivibacter ginsenosidimutans</name>
    <dbReference type="NCBI Taxonomy" id="1176537"/>
    <lineage>
        <taxon>Bacteria</taxon>
        <taxon>Pseudomonadati</taxon>
        <taxon>Bacteroidota</taxon>
        <taxon>Sphingobacteriia</taxon>
        <taxon>Sphingobacteriales</taxon>
        <taxon>Sphingobacteriaceae</taxon>
        <taxon>Olivibacter</taxon>
    </lineage>
</organism>
<dbReference type="Pfam" id="PF14716">
    <property type="entry name" value="HHH_8"/>
    <property type="match status" value="1"/>
</dbReference>
<evidence type="ECO:0000313" key="3">
    <source>
        <dbReference type="Proteomes" id="UP001501411"/>
    </source>
</evidence>
<dbReference type="Gene3D" id="1.10.150.110">
    <property type="entry name" value="DNA polymerase beta, N-terminal domain-like"/>
    <property type="match status" value="1"/>
</dbReference>
<dbReference type="Gene3D" id="1.10.150.20">
    <property type="entry name" value="5' to 3' exonuclease, C-terminal subdomain"/>
    <property type="match status" value="1"/>
</dbReference>
<dbReference type="InterPro" id="IPR010994">
    <property type="entry name" value="RuvA_2-like"/>
</dbReference>
<dbReference type="RefSeq" id="WP_345232169.1">
    <property type="nucleotide sequence ID" value="NZ_BAABIQ010000037.1"/>
</dbReference>
<evidence type="ECO:0000313" key="2">
    <source>
        <dbReference type="EMBL" id="GAA4795922.1"/>
    </source>
</evidence>
<dbReference type="Gene3D" id="3.20.20.140">
    <property type="entry name" value="Metal-dependent hydrolases"/>
    <property type="match status" value="1"/>
</dbReference>
<reference evidence="3" key="1">
    <citation type="journal article" date="2019" name="Int. J. Syst. Evol. Microbiol.">
        <title>The Global Catalogue of Microorganisms (GCM) 10K type strain sequencing project: providing services to taxonomists for standard genome sequencing and annotation.</title>
        <authorList>
            <consortium name="The Broad Institute Genomics Platform"/>
            <consortium name="The Broad Institute Genome Sequencing Center for Infectious Disease"/>
            <person name="Wu L."/>
            <person name="Ma J."/>
        </authorList>
    </citation>
    <scope>NUCLEOTIDE SEQUENCE [LARGE SCALE GENOMIC DNA]</scope>
    <source>
        <strain evidence="3">JCM 18200</strain>
    </source>
</reference>
<dbReference type="InterPro" id="IPR050243">
    <property type="entry name" value="PHP_phosphatase"/>
</dbReference>
<dbReference type="CDD" id="cd07436">
    <property type="entry name" value="PHP_PolX"/>
    <property type="match status" value="1"/>
</dbReference>
<comment type="caution">
    <text evidence="2">The sequence shown here is derived from an EMBL/GenBank/DDBJ whole genome shotgun (WGS) entry which is preliminary data.</text>
</comment>
<dbReference type="InterPro" id="IPR016195">
    <property type="entry name" value="Pol/histidinol_Pase-like"/>
</dbReference>
<sequence length="563" mass="63587">MENKTIARKFKLLAQLMELHGENPFKTKAMANASFKLDKLPFHIVDKSEKELSNEQGIGKSTAAKVWELIQTGCMEDLEKLISKTPEGVLEMLTIKGLGPKKIHSIWHTLNIETLGELYYACNENRLVEAKGFGLKTQEEIKKAIEFNMANQGFVHYAQAEKICLPIYQYLRSALPQDEQLAFTGDFRRKTEIVNTVTLLSTATKEILLSLVEAHEELIAFNQYENSIQAVHISGLAIYLISSTADTFFHDLVYTTGNEAHVQGLERLFNGTIPYAESEEAIYQSAGLPYIEPELREGIDELERAQTNTLPQLLTYDDIKGSLHNHSTWSDGVHRLEEMAVFCKDTLHLSYLGICDHSGTAVYAKGLKSDRVLQQWQEIDLLNQKLAPFKIFKGIESDILGDGSLDYSEDILQGFDFVVASIHSNLKMDEEKATARLIKAIENPYTTILGHPTGRLLLSRSGYPIHFEKIIDACAANQVAIEINANPLRLDLDWRWHRYAMDKGVLLSVNPDAHRVEGFRDMYYGTLVARKGGVTPDQCLNCFDLEKITHYFETRKKAHSAIV</sequence>
<feature type="domain" description="DNA-directed DNA polymerase X" evidence="1">
    <location>
        <begin position="1"/>
        <end position="297"/>
    </location>
</feature>
<dbReference type="InterPro" id="IPR010996">
    <property type="entry name" value="HHH_MUS81"/>
</dbReference>
<dbReference type="SMART" id="SM00483">
    <property type="entry name" value="POLXc"/>
    <property type="match status" value="1"/>
</dbReference>
<gene>
    <name evidence="2" type="ORF">GCM10023231_25430</name>
</gene>
<keyword evidence="3" id="KW-1185">Reference proteome</keyword>
<dbReference type="InterPro" id="IPR047967">
    <property type="entry name" value="PolX_PHP"/>
</dbReference>
<dbReference type="InterPro" id="IPR043519">
    <property type="entry name" value="NT_sf"/>
</dbReference>
<dbReference type="SUPFAM" id="SSF47802">
    <property type="entry name" value="DNA polymerase beta, N-terminal domain-like"/>
    <property type="match status" value="1"/>
</dbReference>
<protein>
    <submittedName>
        <fullName evidence="2">Helix-hairpin-helix domain-containing protein</fullName>
    </submittedName>
</protein>
<dbReference type="Gene3D" id="3.30.210.10">
    <property type="entry name" value="DNA polymerase, thumb domain"/>
    <property type="match status" value="1"/>
</dbReference>
<dbReference type="SUPFAM" id="SSF81301">
    <property type="entry name" value="Nucleotidyltransferase"/>
    <property type="match status" value="1"/>
</dbReference>
<dbReference type="InterPro" id="IPR037160">
    <property type="entry name" value="DNA_Pol_thumb_sf"/>
</dbReference>
<dbReference type="Pfam" id="PF14520">
    <property type="entry name" value="HHH_5"/>
    <property type="match status" value="1"/>
</dbReference>
<dbReference type="SUPFAM" id="SSF89550">
    <property type="entry name" value="PHP domain-like"/>
    <property type="match status" value="1"/>
</dbReference>
<name>A0ABP9BLB8_9SPHI</name>
<dbReference type="EMBL" id="BAABIQ010000037">
    <property type="protein sequence ID" value="GAA4795922.1"/>
    <property type="molecule type" value="Genomic_DNA"/>
</dbReference>
<evidence type="ECO:0000259" key="1">
    <source>
        <dbReference type="SMART" id="SM00483"/>
    </source>
</evidence>
<accession>A0ABP9BLB8</accession>
<dbReference type="SUPFAM" id="SSF47781">
    <property type="entry name" value="RuvA domain 2-like"/>
    <property type="match status" value="1"/>
</dbReference>
<dbReference type="PIRSF" id="PIRSF005047">
    <property type="entry name" value="UCP005047_YshC"/>
    <property type="match status" value="1"/>
</dbReference>